<protein>
    <recommendedName>
        <fullName evidence="3">Heavy-metal-associated domain-containing protein</fullName>
    </recommendedName>
</protein>
<evidence type="ECO:0008006" key="3">
    <source>
        <dbReference type="Google" id="ProtNLM"/>
    </source>
</evidence>
<keyword evidence="2" id="KW-1185">Reference proteome</keyword>
<organism evidence="1 2">
    <name type="scientific">Nocardioides bigeumensis</name>
    <dbReference type="NCBI Taxonomy" id="433657"/>
    <lineage>
        <taxon>Bacteria</taxon>
        <taxon>Bacillati</taxon>
        <taxon>Actinomycetota</taxon>
        <taxon>Actinomycetes</taxon>
        <taxon>Propionibacteriales</taxon>
        <taxon>Nocardioidaceae</taxon>
        <taxon>Nocardioides</taxon>
    </lineage>
</organism>
<reference evidence="2" key="1">
    <citation type="journal article" date="2019" name="Int. J. Syst. Evol. Microbiol.">
        <title>The Global Catalogue of Microorganisms (GCM) 10K type strain sequencing project: providing services to taxonomists for standard genome sequencing and annotation.</title>
        <authorList>
            <consortium name="The Broad Institute Genomics Platform"/>
            <consortium name="The Broad Institute Genome Sequencing Center for Infectious Disease"/>
            <person name="Wu L."/>
            <person name="Ma J."/>
        </authorList>
    </citation>
    <scope>NUCLEOTIDE SEQUENCE [LARGE SCALE GENOMIC DNA]</scope>
    <source>
        <strain evidence="2">JCM 16021</strain>
    </source>
</reference>
<dbReference type="Proteomes" id="UP001500575">
    <property type="component" value="Unassembled WGS sequence"/>
</dbReference>
<proteinExistence type="predicted"/>
<evidence type="ECO:0000313" key="2">
    <source>
        <dbReference type="Proteomes" id="UP001500575"/>
    </source>
</evidence>
<accession>A0ABP5KGU8</accession>
<comment type="caution">
    <text evidence="1">The sequence shown here is derived from an EMBL/GenBank/DDBJ whole genome shotgun (WGS) entry which is preliminary data.</text>
</comment>
<evidence type="ECO:0000313" key="1">
    <source>
        <dbReference type="EMBL" id="GAA2129907.1"/>
    </source>
</evidence>
<sequence>MRNTPRAFVGTVMFRLENPVSAGVCDAVERQVGNLSGVSFCDFDEAAGLLIVTAREPVERADVLALLDRLDCRVAQ</sequence>
<gene>
    <name evidence="1" type="ORF">GCM10009843_31990</name>
</gene>
<name>A0ABP5KGU8_9ACTN</name>
<dbReference type="EMBL" id="BAAAQQ010000013">
    <property type="protein sequence ID" value="GAA2129907.1"/>
    <property type="molecule type" value="Genomic_DNA"/>
</dbReference>